<dbReference type="AlphaFoldDB" id="A0AA37RYV5"/>
<dbReference type="Gene3D" id="2.40.260.10">
    <property type="entry name" value="Sortase"/>
    <property type="match status" value="1"/>
</dbReference>
<dbReference type="InterPro" id="IPR041999">
    <property type="entry name" value="Sortase_D_1"/>
</dbReference>
<proteinExistence type="predicted"/>
<dbReference type="Proteomes" id="UP001161422">
    <property type="component" value="Unassembled WGS sequence"/>
</dbReference>
<dbReference type="EMBL" id="BSNC01000012">
    <property type="protein sequence ID" value="GLP97910.1"/>
    <property type="molecule type" value="Genomic_DNA"/>
</dbReference>
<dbReference type="SUPFAM" id="SSF63817">
    <property type="entry name" value="Sortase"/>
    <property type="match status" value="1"/>
</dbReference>
<keyword evidence="1" id="KW-0378">Hydrolase</keyword>
<keyword evidence="3" id="KW-1185">Reference proteome</keyword>
<dbReference type="Pfam" id="PF04203">
    <property type="entry name" value="Sortase"/>
    <property type="match status" value="1"/>
</dbReference>
<protein>
    <submittedName>
        <fullName evidence="2">Class GN sortase</fullName>
    </submittedName>
</protein>
<accession>A0AA37RYV5</accession>
<dbReference type="RefSeq" id="WP_245837177.1">
    <property type="nucleotide sequence ID" value="NZ_BSNC01000012.1"/>
</dbReference>
<dbReference type="InterPro" id="IPR005754">
    <property type="entry name" value="Sortase"/>
</dbReference>
<reference evidence="2" key="1">
    <citation type="journal article" date="2014" name="Int. J. Syst. Evol. Microbiol.">
        <title>Complete genome sequence of Corynebacterium casei LMG S-19264T (=DSM 44701T), isolated from a smear-ripened cheese.</title>
        <authorList>
            <consortium name="US DOE Joint Genome Institute (JGI-PGF)"/>
            <person name="Walter F."/>
            <person name="Albersmeier A."/>
            <person name="Kalinowski J."/>
            <person name="Ruckert C."/>
        </authorList>
    </citation>
    <scope>NUCLEOTIDE SEQUENCE</scope>
    <source>
        <strain evidence="2">NBRC 101628</strain>
    </source>
</reference>
<dbReference type="NCBIfam" id="TIGR03784">
    <property type="entry name" value="marine_sortase"/>
    <property type="match status" value="1"/>
</dbReference>
<evidence type="ECO:0000256" key="1">
    <source>
        <dbReference type="ARBA" id="ARBA00022801"/>
    </source>
</evidence>
<dbReference type="InterPro" id="IPR023365">
    <property type="entry name" value="Sortase_dom-sf"/>
</dbReference>
<evidence type="ECO:0000313" key="3">
    <source>
        <dbReference type="Proteomes" id="UP001161422"/>
    </source>
</evidence>
<dbReference type="NCBIfam" id="TIGR01076">
    <property type="entry name" value="sortase_fam"/>
    <property type="match status" value="1"/>
</dbReference>
<reference evidence="2" key="2">
    <citation type="submission" date="2023-01" db="EMBL/GenBank/DDBJ databases">
        <title>Draft genome sequence of Paraferrimonas sedimenticola strain NBRC 101628.</title>
        <authorList>
            <person name="Sun Q."/>
            <person name="Mori K."/>
        </authorList>
    </citation>
    <scope>NUCLEOTIDE SEQUENCE</scope>
    <source>
        <strain evidence="2">NBRC 101628</strain>
    </source>
</reference>
<comment type="caution">
    <text evidence="2">The sequence shown here is derived from an EMBL/GenBank/DDBJ whole genome shotgun (WGS) entry which is preliminary data.</text>
</comment>
<evidence type="ECO:0000313" key="2">
    <source>
        <dbReference type="EMBL" id="GLP97910.1"/>
    </source>
</evidence>
<sequence length="216" mass="24152">MSRKQVSHQNKRRKQLVGLALTLTVGIGLMFNGGYLQAKAYAAQWLLESAWQQQLETGKATKPWSWADTHPVAKLSFPDTQQSLLVLAGASGRNLAFGPGLWLGQASNSQANKVVFGHKDTHFAGLETLKVDDRIQWLGADRQVEDYLVESIQVVHQSRGDLLGQVGEERLQLVTCYPFDATSVGGELRYLVTAKRVYPVVARVDIDELRPREYRF</sequence>
<dbReference type="InterPro" id="IPR022445">
    <property type="entry name" value="Sortase_proteobact_type"/>
</dbReference>
<dbReference type="GO" id="GO:0016787">
    <property type="term" value="F:hydrolase activity"/>
    <property type="evidence" value="ECO:0007669"/>
    <property type="project" value="UniProtKB-KW"/>
</dbReference>
<gene>
    <name evidence="2" type="primary">srtA</name>
    <name evidence="2" type="ORF">GCM10007895_32170</name>
</gene>
<dbReference type="CDD" id="cd05828">
    <property type="entry name" value="Sortase_D_1"/>
    <property type="match status" value="1"/>
</dbReference>
<name>A0AA37RYV5_9GAMM</name>
<organism evidence="2 3">
    <name type="scientific">Paraferrimonas sedimenticola</name>
    <dbReference type="NCBI Taxonomy" id="375674"/>
    <lineage>
        <taxon>Bacteria</taxon>
        <taxon>Pseudomonadati</taxon>
        <taxon>Pseudomonadota</taxon>
        <taxon>Gammaproteobacteria</taxon>
        <taxon>Alteromonadales</taxon>
        <taxon>Ferrimonadaceae</taxon>
        <taxon>Paraferrimonas</taxon>
    </lineage>
</organism>